<dbReference type="InterPro" id="IPR041899">
    <property type="entry name" value="MAGE_WH2"/>
</dbReference>
<dbReference type="InterPro" id="IPR041898">
    <property type="entry name" value="MAGE_WH1"/>
</dbReference>
<dbReference type="SMART" id="SM01373">
    <property type="entry name" value="MAGE"/>
    <property type="match status" value="1"/>
</dbReference>
<dbReference type="Gene3D" id="1.10.10.1210">
    <property type="entry name" value="MAGE homology domain, winged helix WH2 motif"/>
    <property type="match status" value="1"/>
</dbReference>
<dbReference type="Gene3D" id="1.10.10.1200">
    <property type="entry name" value="MAGE homology domain, winged helix WH1 motif"/>
    <property type="match status" value="1"/>
</dbReference>
<feature type="compositionally biased region" description="Polar residues" evidence="1">
    <location>
        <begin position="11"/>
        <end position="21"/>
    </location>
</feature>
<proteinExistence type="predicted"/>
<dbReference type="AlphaFoldDB" id="U4L4R4"/>
<dbReference type="STRING" id="1076935.U4L4R4"/>
<dbReference type="Proteomes" id="UP000018144">
    <property type="component" value="Unassembled WGS sequence"/>
</dbReference>
<dbReference type="PANTHER" id="PTHR11736">
    <property type="entry name" value="MELANOMA-ASSOCIATED ANTIGEN MAGE ANTIGEN"/>
    <property type="match status" value="1"/>
</dbReference>
<sequence length="320" mass="36257">MPPSSSRKRQLPNSESTPASSRKQRRVAVVEDSPEYEEPHQAGIDDDIMQTQGGNIQVDRLSKNLVRLALAQELQRQPLKRADVGSKVLGPNGRMFKDVFALSQKDLSDVFGMTLTELPVRDKTKLSQRRAAASSSSTATSKNYILTSTLPSEYRIPSIMSPSSFQDSTYLGLVSFIVGLVYQNGRVLPQNKLYRYLKRMNADEYTPIGTTEKVLQMMQRHGYIVRVKDTQGDETSYDYHLGPRAKREIEEEGVLEMIKEVYGEDTPKDVERRFKVNVGVEIKAGFEGEEEEGERSTQKSRRKGKQPARKQREETDDESD</sequence>
<dbReference type="eggNOG" id="KOG4562">
    <property type="taxonomic scope" value="Eukaryota"/>
</dbReference>
<dbReference type="Pfam" id="PF01454">
    <property type="entry name" value="MAGE"/>
    <property type="match status" value="1"/>
</dbReference>
<feature type="region of interest" description="Disordered" evidence="1">
    <location>
        <begin position="1"/>
        <end position="48"/>
    </location>
</feature>
<keyword evidence="4" id="KW-1185">Reference proteome</keyword>
<dbReference type="PROSITE" id="PS50838">
    <property type="entry name" value="MAGE"/>
    <property type="match status" value="1"/>
</dbReference>
<dbReference type="OMA" id="KITYSWG"/>
<protein>
    <submittedName>
        <fullName evidence="3">Similar to Non-structural maintenance of chromosome element 3 acc. no. Q9Y7U4</fullName>
    </submittedName>
</protein>
<dbReference type="InterPro" id="IPR037445">
    <property type="entry name" value="MAGE"/>
</dbReference>
<organism evidence="3 4">
    <name type="scientific">Pyronema omphalodes (strain CBS 100304)</name>
    <name type="common">Pyronema confluens</name>
    <dbReference type="NCBI Taxonomy" id="1076935"/>
    <lineage>
        <taxon>Eukaryota</taxon>
        <taxon>Fungi</taxon>
        <taxon>Dikarya</taxon>
        <taxon>Ascomycota</taxon>
        <taxon>Pezizomycotina</taxon>
        <taxon>Pezizomycetes</taxon>
        <taxon>Pezizales</taxon>
        <taxon>Pyronemataceae</taxon>
        <taxon>Pyronema</taxon>
    </lineage>
</organism>
<gene>
    <name evidence="3" type="ORF">PCON_04519</name>
</gene>
<evidence type="ECO:0000313" key="4">
    <source>
        <dbReference type="Proteomes" id="UP000018144"/>
    </source>
</evidence>
<name>U4L4R4_PYROM</name>
<reference evidence="3 4" key="1">
    <citation type="journal article" date="2013" name="PLoS Genet.">
        <title>The genome and development-dependent transcriptomes of Pyronema confluens: a window into fungal evolution.</title>
        <authorList>
            <person name="Traeger S."/>
            <person name="Altegoer F."/>
            <person name="Freitag M."/>
            <person name="Gabaldon T."/>
            <person name="Kempken F."/>
            <person name="Kumar A."/>
            <person name="Marcet-Houben M."/>
            <person name="Poggeler S."/>
            <person name="Stajich J.E."/>
            <person name="Nowrousian M."/>
        </authorList>
    </citation>
    <scope>NUCLEOTIDE SEQUENCE [LARGE SCALE GENOMIC DNA]</scope>
    <source>
        <strain evidence="4">CBS 100304</strain>
        <tissue evidence="3">Vegetative mycelium</tissue>
    </source>
</reference>
<dbReference type="InterPro" id="IPR002190">
    <property type="entry name" value="MHD_dom"/>
</dbReference>
<dbReference type="EMBL" id="HF935229">
    <property type="protein sequence ID" value="CCX05030.1"/>
    <property type="molecule type" value="Genomic_DNA"/>
</dbReference>
<evidence type="ECO:0000256" key="1">
    <source>
        <dbReference type="SAM" id="MobiDB-lite"/>
    </source>
</evidence>
<dbReference type="OrthoDB" id="205198at2759"/>
<feature type="region of interest" description="Disordered" evidence="1">
    <location>
        <begin position="285"/>
        <end position="320"/>
    </location>
</feature>
<feature type="compositionally biased region" description="Basic residues" evidence="1">
    <location>
        <begin position="298"/>
        <end position="309"/>
    </location>
</feature>
<feature type="compositionally biased region" description="Basic residues" evidence="1">
    <location>
        <begin position="1"/>
        <end position="10"/>
    </location>
</feature>
<evidence type="ECO:0000259" key="2">
    <source>
        <dbReference type="PROSITE" id="PS50838"/>
    </source>
</evidence>
<dbReference type="GO" id="GO:0005634">
    <property type="term" value="C:nucleus"/>
    <property type="evidence" value="ECO:0007669"/>
    <property type="project" value="TreeGrafter"/>
</dbReference>
<accession>U4L4R4</accession>
<dbReference type="GO" id="GO:0006281">
    <property type="term" value="P:DNA repair"/>
    <property type="evidence" value="ECO:0007669"/>
    <property type="project" value="TreeGrafter"/>
</dbReference>
<dbReference type="PANTHER" id="PTHR11736:SF14">
    <property type="entry name" value="NSE3 HOMOLOG, SMC5-SMC6 COMPLEX COMPONENT"/>
    <property type="match status" value="1"/>
</dbReference>
<feature type="domain" description="MAGE" evidence="2">
    <location>
        <begin position="58"/>
        <end position="265"/>
    </location>
</feature>
<evidence type="ECO:0000313" key="3">
    <source>
        <dbReference type="EMBL" id="CCX05030.1"/>
    </source>
</evidence>